<keyword evidence="2" id="KW-1185">Reference proteome</keyword>
<accession>A0A814F488</accession>
<sequence>MNHYLIHILEDLRMEWNSYGYDAKHINYRKKKILEKIEYEIERNQRIPSRINRQIVSRPIQFTTRSKIINYHNEVVNELDIKFETALSSLSSIEHKEKIEQLNLNRKLMLEELQKVQDENLREENIGKKFKYCFVIEKIDDNIVNLIIANFDHDFISFEPKIR</sequence>
<reference evidence="1" key="1">
    <citation type="submission" date="2021-02" db="EMBL/GenBank/DDBJ databases">
        <authorList>
            <person name="Nowell W R."/>
        </authorList>
    </citation>
    <scope>NUCLEOTIDE SEQUENCE</scope>
    <source>
        <strain evidence="1">Ploen Becks lab</strain>
    </source>
</reference>
<dbReference type="EMBL" id="CAJNOC010003326">
    <property type="protein sequence ID" value="CAF0977747.1"/>
    <property type="molecule type" value="Genomic_DNA"/>
</dbReference>
<name>A0A814F488_9BILA</name>
<comment type="caution">
    <text evidence="1">The sequence shown here is derived from an EMBL/GenBank/DDBJ whole genome shotgun (WGS) entry which is preliminary data.</text>
</comment>
<organism evidence="1 2">
    <name type="scientific">Brachionus calyciflorus</name>
    <dbReference type="NCBI Taxonomy" id="104777"/>
    <lineage>
        <taxon>Eukaryota</taxon>
        <taxon>Metazoa</taxon>
        <taxon>Spiralia</taxon>
        <taxon>Gnathifera</taxon>
        <taxon>Rotifera</taxon>
        <taxon>Eurotatoria</taxon>
        <taxon>Monogononta</taxon>
        <taxon>Pseudotrocha</taxon>
        <taxon>Ploima</taxon>
        <taxon>Brachionidae</taxon>
        <taxon>Brachionus</taxon>
    </lineage>
</organism>
<dbReference type="Proteomes" id="UP000663879">
    <property type="component" value="Unassembled WGS sequence"/>
</dbReference>
<evidence type="ECO:0000313" key="2">
    <source>
        <dbReference type="Proteomes" id="UP000663879"/>
    </source>
</evidence>
<protein>
    <submittedName>
        <fullName evidence="1">Uncharacterized protein</fullName>
    </submittedName>
</protein>
<proteinExistence type="predicted"/>
<evidence type="ECO:0000313" key="1">
    <source>
        <dbReference type="EMBL" id="CAF0977747.1"/>
    </source>
</evidence>
<dbReference type="AlphaFoldDB" id="A0A814F488"/>
<gene>
    <name evidence="1" type="ORF">OXX778_LOCUS15257</name>
</gene>